<reference evidence="1" key="1">
    <citation type="submission" date="2021-01" db="EMBL/GenBank/DDBJ databases">
        <authorList>
            <person name="Corre E."/>
            <person name="Pelletier E."/>
            <person name="Niang G."/>
            <person name="Scheremetjew M."/>
            <person name="Finn R."/>
            <person name="Kale V."/>
            <person name="Holt S."/>
            <person name="Cochrane G."/>
            <person name="Meng A."/>
            <person name="Brown T."/>
            <person name="Cohen L."/>
        </authorList>
    </citation>
    <scope>NUCLEOTIDE SEQUENCE</scope>
    <source>
        <strain evidence="1">RCC3387</strain>
    </source>
</reference>
<dbReference type="InterPro" id="IPR011992">
    <property type="entry name" value="EF-hand-dom_pair"/>
</dbReference>
<name>A0A7S2QI09_9DINO</name>
<dbReference type="SUPFAM" id="SSF47473">
    <property type="entry name" value="EF-hand"/>
    <property type="match status" value="1"/>
</dbReference>
<dbReference type="Gene3D" id="3.30.590.10">
    <property type="entry name" value="Glutamine synthetase/guanido kinase, catalytic domain"/>
    <property type="match status" value="1"/>
</dbReference>
<proteinExistence type="predicted"/>
<dbReference type="Gene3D" id="1.50.10.10">
    <property type="match status" value="1"/>
</dbReference>
<evidence type="ECO:0008006" key="2">
    <source>
        <dbReference type="Google" id="ProtNLM"/>
    </source>
</evidence>
<dbReference type="AlphaFoldDB" id="A0A7S2QI09"/>
<dbReference type="InterPro" id="IPR008928">
    <property type="entry name" value="6-hairpin_glycosidase_sf"/>
</dbReference>
<organism evidence="1">
    <name type="scientific">Zooxanthella nutricula</name>
    <dbReference type="NCBI Taxonomy" id="1333877"/>
    <lineage>
        <taxon>Eukaryota</taxon>
        <taxon>Sar</taxon>
        <taxon>Alveolata</taxon>
        <taxon>Dinophyceae</taxon>
        <taxon>Peridiniales</taxon>
        <taxon>Peridiniales incertae sedis</taxon>
        <taxon>Zooxanthella</taxon>
    </lineage>
</organism>
<gene>
    <name evidence="1" type="ORF">BRAN1462_LOCUS60757</name>
</gene>
<protein>
    <recommendedName>
        <fullName evidence="2">GH15-like domain-containing protein</fullName>
    </recommendedName>
</protein>
<sequence length="650" mass="72006">MAVVLPKVHQPALAPFIRDDLLTKEDMEKIKGLLLRNRALDLASGRVPGSALLAGALDGRSGSQSATGYDHVWVRDNVFLAFSLCETDDDGDGTAQAIAIVRDLAKFFMKTASRFDEIIAGRADPQDAMSRPHMRFKGQDLDESPEPWNHKQNDAIGYWMWLRCRLCVEGKMPMTGDHLRLLGLMLEYLMKIEFWRDEDGGHWEEGAKVRASSIGPVVAAAKEFQKLLQKYPGMMVPCADGTLDAVEKMGDEALEQTLPRECIQEGKVRDVDSALLFLIYPLDIVSKEMARTIVKSVQEQLMGAIGVRRYNGDRFWCKDYEVVTGTGKEAVIDDEVAKTGELVLPGEEAQSCLFDSIISVIYGRWYEESQDFEDLTSQQQHLFRSLAQITGPDCPAGPWLVPQCFYIASGNWVPNDICPFLWSQANLQIALRWMDKSIDKSQFEIKKELKTIDGEGVGNIQVDDLVTVFRKLNADLPVDEITSLLGEFCSDGNVCFDKLVEGLFCGTVTKPAQLCLNLKGINPPQDMSPDEAQEAERVLTDALLELHGEFEGEYFPLPGSQSFPARMGGMTSKEAKCLEAQGLLFQAVESMGRGVFANAELDVAVLVNGESHAQIVVKPPAGDNDIGTKRVARLEQALRDAVKSSGYDFD</sequence>
<evidence type="ECO:0000313" key="1">
    <source>
        <dbReference type="EMBL" id="CAD9642935.1"/>
    </source>
</evidence>
<dbReference type="EMBL" id="HBGW01095773">
    <property type="protein sequence ID" value="CAD9642935.1"/>
    <property type="molecule type" value="Transcribed_RNA"/>
</dbReference>
<dbReference type="InterPro" id="IPR012341">
    <property type="entry name" value="6hp_glycosidase-like_sf"/>
</dbReference>
<dbReference type="GO" id="GO:0005975">
    <property type="term" value="P:carbohydrate metabolic process"/>
    <property type="evidence" value="ECO:0007669"/>
    <property type="project" value="InterPro"/>
</dbReference>
<accession>A0A7S2QI09</accession>
<dbReference type="SUPFAM" id="SSF48208">
    <property type="entry name" value="Six-hairpin glycosidases"/>
    <property type="match status" value="1"/>
</dbReference>
<dbReference type="SUPFAM" id="SSF55931">
    <property type="entry name" value="Glutamine synthetase/guanido kinase"/>
    <property type="match status" value="1"/>
</dbReference>
<dbReference type="GO" id="GO:0003824">
    <property type="term" value="F:catalytic activity"/>
    <property type="evidence" value="ECO:0007669"/>
    <property type="project" value="InterPro"/>
</dbReference>
<dbReference type="InterPro" id="IPR014746">
    <property type="entry name" value="Gln_synth/guanido_kin_cat_dom"/>
</dbReference>